<feature type="transmembrane region" description="Helical" evidence="6">
    <location>
        <begin position="192"/>
        <end position="209"/>
    </location>
</feature>
<dbReference type="PANTHER" id="PTHR43496:SF1">
    <property type="entry name" value="POLYGALACTURONAN_RHAMNOGALACTURONAN TRANSPORT SYSTEM PERMEASE PROTEIN YTEP"/>
    <property type="match status" value="1"/>
</dbReference>
<accession>A0ABT9ITC9</accession>
<dbReference type="InterPro" id="IPR000515">
    <property type="entry name" value="MetI-like"/>
</dbReference>
<evidence type="ECO:0000256" key="1">
    <source>
        <dbReference type="ARBA" id="ARBA00004141"/>
    </source>
</evidence>
<dbReference type="CDD" id="cd06261">
    <property type="entry name" value="TM_PBP2"/>
    <property type="match status" value="1"/>
</dbReference>
<evidence type="ECO:0000313" key="8">
    <source>
        <dbReference type="EMBL" id="MDP5272606.1"/>
    </source>
</evidence>
<name>A0ABT9ITC9_9BACL</name>
<evidence type="ECO:0000256" key="5">
    <source>
        <dbReference type="ARBA" id="ARBA00023136"/>
    </source>
</evidence>
<feature type="transmembrane region" description="Helical" evidence="6">
    <location>
        <begin position="290"/>
        <end position="311"/>
    </location>
</feature>
<dbReference type="InterPro" id="IPR035906">
    <property type="entry name" value="MetI-like_sf"/>
</dbReference>
<comment type="caution">
    <text evidence="8">The sequence shown here is derived from an EMBL/GenBank/DDBJ whole genome shotgun (WGS) entry which is preliminary data.</text>
</comment>
<dbReference type="Pfam" id="PF00528">
    <property type="entry name" value="BPD_transp_1"/>
    <property type="match status" value="1"/>
</dbReference>
<evidence type="ECO:0000259" key="7">
    <source>
        <dbReference type="PROSITE" id="PS50928"/>
    </source>
</evidence>
<dbReference type="Proteomes" id="UP001231941">
    <property type="component" value="Unassembled WGS sequence"/>
</dbReference>
<dbReference type="RefSeq" id="WP_305989920.1">
    <property type="nucleotide sequence ID" value="NZ_JAVAMP010000001.1"/>
</dbReference>
<evidence type="ECO:0000256" key="2">
    <source>
        <dbReference type="ARBA" id="ARBA00022448"/>
    </source>
</evidence>
<evidence type="ECO:0000256" key="6">
    <source>
        <dbReference type="RuleBase" id="RU363032"/>
    </source>
</evidence>
<comment type="subcellular location">
    <subcellularLocation>
        <location evidence="6">Cell membrane</location>
        <topology evidence="6">Multi-pass membrane protein</topology>
    </subcellularLocation>
    <subcellularLocation>
        <location evidence="1">Membrane</location>
        <topology evidence="1">Multi-pass membrane protein</topology>
    </subcellularLocation>
</comment>
<dbReference type="SUPFAM" id="SSF161098">
    <property type="entry name" value="MetI-like"/>
    <property type="match status" value="1"/>
</dbReference>
<feature type="domain" description="ABC transmembrane type-1" evidence="7">
    <location>
        <begin position="96"/>
        <end position="311"/>
    </location>
</feature>
<evidence type="ECO:0000256" key="3">
    <source>
        <dbReference type="ARBA" id="ARBA00022692"/>
    </source>
</evidence>
<keyword evidence="9" id="KW-1185">Reference proteome</keyword>
<dbReference type="PANTHER" id="PTHR43496">
    <property type="entry name" value="PROTEIN LPLB"/>
    <property type="match status" value="1"/>
</dbReference>
<feature type="transmembrane region" description="Helical" evidence="6">
    <location>
        <begin position="95"/>
        <end position="121"/>
    </location>
</feature>
<feature type="transmembrane region" description="Helical" evidence="6">
    <location>
        <begin position="36"/>
        <end position="54"/>
    </location>
</feature>
<dbReference type="EMBL" id="JAVAMP010000001">
    <property type="protein sequence ID" value="MDP5272606.1"/>
    <property type="molecule type" value="Genomic_DNA"/>
</dbReference>
<proteinExistence type="inferred from homology"/>
<keyword evidence="3 6" id="KW-0812">Transmembrane</keyword>
<organism evidence="8 9">
    <name type="scientific">Chengkuizengella axinellae</name>
    <dbReference type="NCBI Taxonomy" id="3064388"/>
    <lineage>
        <taxon>Bacteria</taxon>
        <taxon>Bacillati</taxon>
        <taxon>Bacillota</taxon>
        <taxon>Bacilli</taxon>
        <taxon>Bacillales</taxon>
        <taxon>Paenibacillaceae</taxon>
        <taxon>Chengkuizengella</taxon>
    </lineage>
</organism>
<keyword evidence="4 6" id="KW-1133">Transmembrane helix</keyword>
<reference evidence="8 9" key="1">
    <citation type="submission" date="2023-08" db="EMBL/GenBank/DDBJ databases">
        <authorList>
            <person name="Park J.-S."/>
        </authorList>
    </citation>
    <scope>NUCLEOTIDE SEQUENCE [LARGE SCALE GENOMIC DNA]</scope>
    <source>
        <strain evidence="8 9">2205SS18-9</strain>
    </source>
</reference>
<keyword evidence="2 6" id="KW-0813">Transport</keyword>
<keyword evidence="5 6" id="KW-0472">Membrane</keyword>
<protein>
    <submittedName>
        <fullName evidence="8">Sugar ABC transporter permease</fullName>
    </submittedName>
</protein>
<feature type="transmembrane region" description="Helical" evidence="6">
    <location>
        <begin position="142"/>
        <end position="172"/>
    </location>
</feature>
<gene>
    <name evidence="8" type="ORF">Q5Y73_00645</name>
</gene>
<dbReference type="PROSITE" id="PS50928">
    <property type="entry name" value="ABC_TM1"/>
    <property type="match status" value="1"/>
</dbReference>
<sequence>MSDIHLNSDIQFKQKAPLKQRKTGSERWRRIKRNKLLYLMILPGALFFITFKYVPMYGLVIAFQDYKPYKGISGSEWVGFEHFNTLFSDPQFWQIFANTLILFGLNILFFFPIPIILALMLNEVRHSLYKRTIQTLVYIPHFMSWVIIVSISFVMLTLDGGLINDLIVWMGFEKINFLLSQEWFRPMYVLQVIWREAGWGTIIYLAAIASIDPQLYEAARMDGASRLRQIWHITLPSIRNVIILLLILKIGDILELGFEHVYLLLNPVNKEIAEIFDTFVYTAALKNGQFSYGTAVGFFKSFVGLIMVMAANKLAKKFGDEGLY</sequence>
<evidence type="ECO:0000256" key="4">
    <source>
        <dbReference type="ARBA" id="ARBA00022989"/>
    </source>
</evidence>
<comment type="similarity">
    <text evidence="6">Belongs to the binding-protein-dependent transport system permease family.</text>
</comment>
<evidence type="ECO:0000313" key="9">
    <source>
        <dbReference type="Proteomes" id="UP001231941"/>
    </source>
</evidence>
<dbReference type="Gene3D" id="1.10.3720.10">
    <property type="entry name" value="MetI-like"/>
    <property type="match status" value="1"/>
</dbReference>